<dbReference type="Proteomes" id="UP001209553">
    <property type="component" value="Unassembled WGS sequence"/>
</dbReference>
<accession>A0ABT2QP99</accession>
<dbReference type="PRINTS" id="PR00097">
    <property type="entry name" value="ANTSNTHASEII"/>
</dbReference>
<evidence type="ECO:0000313" key="4">
    <source>
        <dbReference type="Proteomes" id="UP001209553"/>
    </source>
</evidence>
<sequence length="197" mass="22130">MLVVIDNQDSFTYNLVDLLACNTHDSIRVVNVARVSVPHLKSLNPEAIVISPGPGRPEDYPILFEVIEQFEHIIPILGVCLGFQLIVQYYGGHIIHSYRPVHGHTTSLKHDGSGLFNNLPQDFSVMRYHSLMIDLDCLPHVLRVTAYNEENVAMAINHRELPIFGVQYHPESILSEFGAEQVKLFLARVGESHADPV</sequence>
<gene>
    <name evidence="3" type="ORF">N9R04_03565</name>
</gene>
<dbReference type="Pfam" id="PF00117">
    <property type="entry name" value="GATase"/>
    <property type="match status" value="1"/>
</dbReference>
<dbReference type="CDD" id="cd01743">
    <property type="entry name" value="GATase1_Anthranilate_Synthase"/>
    <property type="match status" value="1"/>
</dbReference>
<reference evidence="3 4" key="1">
    <citation type="journal article" date="2023" name="Int. J. Syst. Evol. Microbiol.">
        <title>Streptococcus sciuri sp. nov., Staphylococcus marylandisciuri sp. nov. and Staphylococcus americanisciuri sp. nov., isolated from faeces of eastern grey squirrel (Sciurus carolinensis).</title>
        <authorList>
            <person name="Volokhov D.V."/>
            <person name="Zagorodnyaya T.A."/>
            <person name="Furtak V.A."/>
            <person name="Nattanmai G."/>
            <person name="Randall L."/>
            <person name="Jose S."/>
            <person name="Gao Y."/>
            <person name="Eisenberg T."/>
            <person name="Delmonte P."/>
            <person name="Blom J."/>
            <person name="Mitchell K.K."/>
        </authorList>
    </citation>
    <scope>NUCLEOTIDE SEQUENCE [LARGE SCALE GENOMIC DNA]</scope>
    <source>
        <strain evidence="3 4">SQ8-PEA</strain>
    </source>
</reference>
<dbReference type="PANTHER" id="PTHR43418:SF4">
    <property type="entry name" value="MULTIFUNCTIONAL TRYPTOPHAN BIOSYNTHESIS PROTEIN"/>
    <property type="match status" value="1"/>
</dbReference>
<dbReference type="PRINTS" id="PR00099">
    <property type="entry name" value="CPSGATASE"/>
</dbReference>
<evidence type="ECO:0000259" key="2">
    <source>
        <dbReference type="Pfam" id="PF00117"/>
    </source>
</evidence>
<dbReference type="InterPro" id="IPR006221">
    <property type="entry name" value="TrpG/PapA_dom"/>
</dbReference>
<dbReference type="SUPFAM" id="SSF52317">
    <property type="entry name" value="Class I glutamine amidotransferase-like"/>
    <property type="match status" value="1"/>
</dbReference>
<proteinExistence type="predicted"/>
<keyword evidence="1" id="KW-0315">Glutamine amidotransferase</keyword>
<feature type="domain" description="Glutamine amidotransferase" evidence="2">
    <location>
        <begin position="3"/>
        <end position="187"/>
    </location>
</feature>
<protein>
    <submittedName>
        <fullName evidence="3">Aminodeoxychorismate/anthranilate synthase component II</fullName>
    </submittedName>
</protein>
<dbReference type="RefSeq" id="WP_262855208.1">
    <property type="nucleotide sequence ID" value="NZ_JAOPKZ010000005.1"/>
</dbReference>
<name>A0ABT2QP99_9STAP</name>
<dbReference type="PANTHER" id="PTHR43418">
    <property type="entry name" value="MULTIFUNCTIONAL TRYPTOPHAN BIOSYNTHESIS PROTEIN-RELATED"/>
    <property type="match status" value="1"/>
</dbReference>
<comment type="caution">
    <text evidence="3">The sequence shown here is derived from an EMBL/GenBank/DDBJ whole genome shotgun (WGS) entry which is preliminary data.</text>
</comment>
<dbReference type="PROSITE" id="PS51273">
    <property type="entry name" value="GATASE_TYPE_1"/>
    <property type="match status" value="1"/>
</dbReference>
<dbReference type="InterPro" id="IPR050472">
    <property type="entry name" value="Anth_synth/Amidotransfase"/>
</dbReference>
<organism evidence="3 4">
    <name type="scientific">Staphylococcus marylandisciuri</name>
    <dbReference type="NCBI Taxonomy" id="2981529"/>
    <lineage>
        <taxon>Bacteria</taxon>
        <taxon>Bacillati</taxon>
        <taxon>Bacillota</taxon>
        <taxon>Bacilli</taxon>
        <taxon>Bacillales</taxon>
        <taxon>Staphylococcaceae</taxon>
        <taxon>Staphylococcus</taxon>
    </lineage>
</organism>
<dbReference type="PRINTS" id="PR00096">
    <property type="entry name" value="GATASE"/>
</dbReference>
<keyword evidence="4" id="KW-1185">Reference proteome</keyword>
<dbReference type="NCBIfam" id="TIGR00566">
    <property type="entry name" value="trpG_papA"/>
    <property type="match status" value="1"/>
</dbReference>
<dbReference type="EMBL" id="JAOPKZ010000005">
    <property type="protein sequence ID" value="MCU5745800.1"/>
    <property type="molecule type" value="Genomic_DNA"/>
</dbReference>
<dbReference type="Gene3D" id="3.40.50.880">
    <property type="match status" value="1"/>
</dbReference>
<dbReference type="InterPro" id="IPR029062">
    <property type="entry name" value="Class_I_gatase-like"/>
</dbReference>
<evidence type="ECO:0000256" key="1">
    <source>
        <dbReference type="ARBA" id="ARBA00022962"/>
    </source>
</evidence>
<evidence type="ECO:0000313" key="3">
    <source>
        <dbReference type="EMBL" id="MCU5745800.1"/>
    </source>
</evidence>
<dbReference type="InterPro" id="IPR017926">
    <property type="entry name" value="GATASE"/>
</dbReference>